<accession>W4FNE6</accession>
<sequence>MPQSCRSINVLSEPPLAAAVVHGIWSLVGHMSRACAAAWCNSPAHHGIHTSSTHVVDVVHDSLQHVQARIQSQARHTKLAEVQETSFRAGTKRNDIISMSSNIFLLFWCVASSM</sequence>
<reference evidence="1" key="1">
    <citation type="submission" date="2013-12" db="EMBL/GenBank/DDBJ databases">
        <title>The Genome Sequence of Aphanomyces astaci APO3.</title>
        <authorList>
            <consortium name="The Broad Institute Genomics Platform"/>
            <person name="Russ C."/>
            <person name="Tyler B."/>
            <person name="van West P."/>
            <person name="Dieguez-Uribeondo J."/>
            <person name="Young S.K."/>
            <person name="Zeng Q."/>
            <person name="Gargeya S."/>
            <person name="Fitzgerald M."/>
            <person name="Abouelleil A."/>
            <person name="Alvarado L."/>
            <person name="Chapman S.B."/>
            <person name="Gainer-Dewar J."/>
            <person name="Goldberg J."/>
            <person name="Griggs A."/>
            <person name="Gujja S."/>
            <person name="Hansen M."/>
            <person name="Howarth C."/>
            <person name="Imamovic A."/>
            <person name="Ireland A."/>
            <person name="Larimer J."/>
            <person name="McCowan C."/>
            <person name="Murphy C."/>
            <person name="Pearson M."/>
            <person name="Poon T.W."/>
            <person name="Priest M."/>
            <person name="Roberts A."/>
            <person name="Saif S."/>
            <person name="Shea T."/>
            <person name="Sykes S."/>
            <person name="Wortman J."/>
            <person name="Nusbaum C."/>
            <person name="Birren B."/>
        </authorList>
    </citation>
    <scope>NUCLEOTIDE SEQUENCE [LARGE SCALE GENOMIC DNA]</scope>
    <source>
        <strain evidence="1">APO3</strain>
    </source>
</reference>
<evidence type="ECO:0000313" key="1">
    <source>
        <dbReference type="EMBL" id="ETV68985.1"/>
    </source>
</evidence>
<dbReference type="GeneID" id="20817136"/>
<gene>
    <name evidence="1" type="ORF">H257_15140</name>
</gene>
<dbReference type="AlphaFoldDB" id="W4FNE6"/>
<protein>
    <submittedName>
        <fullName evidence="1">Uncharacterized protein</fullName>
    </submittedName>
</protein>
<dbReference type="VEuPathDB" id="FungiDB:H257_15140"/>
<name>W4FNE6_APHAT</name>
<organism evidence="1">
    <name type="scientific">Aphanomyces astaci</name>
    <name type="common">Crayfish plague agent</name>
    <dbReference type="NCBI Taxonomy" id="112090"/>
    <lineage>
        <taxon>Eukaryota</taxon>
        <taxon>Sar</taxon>
        <taxon>Stramenopiles</taxon>
        <taxon>Oomycota</taxon>
        <taxon>Saprolegniomycetes</taxon>
        <taxon>Saprolegniales</taxon>
        <taxon>Verrucalvaceae</taxon>
        <taxon>Aphanomyces</taxon>
    </lineage>
</organism>
<dbReference type="EMBL" id="KI913180">
    <property type="protein sequence ID" value="ETV68985.1"/>
    <property type="molecule type" value="Genomic_DNA"/>
</dbReference>
<dbReference type="RefSeq" id="XP_009841444.1">
    <property type="nucleotide sequence ID" value="XM_009843142.1"/>
</dbReference>
<proteinExistence type="predicted"/>